<dbReference type="AlphaFoldDB" id="A0A511RM41"/>
<dbReference type="AntiFam" id="ANF00095">
    <property type="entry name" value="Shadow ORF (opposite ABC transporters)"/>
</dbReference>
<proteinExistence type="predicted"/>
<organism evidence="1 2">
    <name type="scientific">Oceanithermus desulfurans NBRC 100063</name>
    <dbReference type="NCBI Taxonomy" id="1227550"/>
    <lineage>
        <taxon>Bacteria</taxon>
        <taxon>Thermotogati</taxon>
        <taxon>Deinococcota</taxon>
        <taxon>Deinococci</taxon>
        <taxon>Thermales</taxon>
        <taxon>Thermaceae</taxon>
        <taxon>Oceanithermus</taxon>
    </lineage>
</organism>
<gene>
    <name evidence="1" type="ORF">ODE01S_21540</name>
</gene>
<evidence type="ECO:0000313" key="1">
    <source>
        <dbReference type="EMBL" id="GEM90720.1"/>
    </source>
</evidence>
<accession>A0A511RM41</accession>
<dbReference type="AntiFam" id="ANF00142">
    <property type="entry name" value="Shadow ORF (opposite yadG)"/>
</dbReference>
<comment type="caution">
    <text evidence="1">The sequence shown here is derived from an EMBL/GenBank/DDBJ whole genome shotgun (WGS) entry which is preliminary data.</text>
</comment>
<protein>
    <submittedName>
        <fullName evidence="1">Uncharacterized protein</fullName>
    </submittedName>
</protein>
<reference evidence="1 2" key="1">
    <citation type="submission" date="2019-07" db="EMBL/GenBank/DDBJ databases">
        <title>Whole genome shotgun sequence of Oceanithermus desulfurans NBRC 100063.</title>
        <authorList>
            <person name="Hosoyama A."/>
            <person name="Uohara A."/>
            <person name="Ohji S."/>
            <person name="Ichikawa N."/>
        </authorList>
    </citation>
    <scope>NUCLEOTIDE SEQUENCE [LARGE SCALE GENOMIC DNA]</scope>
    <source>
        <strain evidence="1 2">NBRC 100063</strain>
    </source>
</reference>
<sequence length="81" mass="8524">MADPDRGLALEVGAERGEHLALGLGVESLGGLVEDPDVPALEEGAGQVQPAYLPTREMARAGSESVRKQLAFEQVTKMGCF</sequence>
<name>A0A511RM41_9DEIN</name>
<dbReference type="EMBL" id="BJXN01000019">
    <property type="protein sequence ID" value="GEM90720.1"/>
    <property type="molecule type" value="Genomic_DNA"/>
</dbReference>
<evidence type="ECO:0000313" key="2">
    <source>
        <dbReference type="Proteomes" id="UP000321827"/>
    </source>
</evidence>
<dbReference type="Proteomes" id="UP000321827">
    <property type="component" value="Unassembled WGS sequence"/>
</dbReference>